<accession>A0A7W9ZER8</accession>
<gene>
    <name evidence="1" type="ORF">FHS48_000664</name>
</gene>
<dbReference type="Gene3D" id="1.10.150.240">
    <property type="entry name" value="Putative phosphatase, domain 2"/>
    <property type="match status" value="1"/>
</dbReference>
<dbReference type="Proteomes" id="UP000544872">
    <property type="component" value="Unassembled WGS sequence"/>
</dbReference>
<protein>
    <submittedName>
        <fullName evidence="1">HAD superfamily hydrolase (TIGR01509 family)</fullName>
    </submittedName>
</protein>
<keyword evidence="2" id="KW-1185">Reference proteome</keyword>
<evidence type="ECO:0000313" key="2">
    <source>
        <dbReference type="Proteomes" id="UP000544872"/>
    </source>
</evidence>
<dbReference type="AlphaFoldDB" id="A0A7W9ZER8"/>
<dbReference type="SUPFAM" id="SSF56784">
    <property type="entry name" value="HAD-like"/>
    <property type="match status" value="1"/>
</dbReference>
<dbReference type="EMBL" id="JACIIX010000002">
    <property type="protein sequence ID" value="MBB6209262.1"/>
    <property type="molecule type" value="Genomic_DNA"/>
</dbReference>
<dbReference type="NCBIfam" id="TIGR01509">
    <property type="entry name" value="HAD-SF-IA-v3"/>
    <property type="match status" value="1"/>
</dbReference>
<organism evidence="1 2">
    <name type="scientific">Novispirillum itersonii</name>
    <name type="common">Aquaspirillum itersonii</name>
    <dbReference type="NCBI Taxonomy" id="189"/>
    <lineage>
        <taxon>Bacteria</taxon>
        <taxon>Pseudomonadati</taxon>
        <taxon>Pseudomonadota</taxon>
        <taxon>Alphaproteobacteria</taxon>
        <taxon>Rhodospirillales</taxon>
        <taxon>Novispirillaceae</taxon>
        <taxon>Novispirillum</taxon>
    </lineage>
</organism>
<dbReference type="InterPro" id="IPR006439">
    <property type="entry name" value="HAD-SF_hydro_IA"/>
</dbReference>
<dbReference type="InterPro" id="IPR023198">
    <property type="entry name" value="PGP-like_dom2"/>
</dbReference>
<dbReference type="InterPro" id="IPR036412">
    <property type="entry name" value="HAD-like_sf"/>
</dbReference>
<dbReference type="SFLD" id="SFLDS00003">
    <property type="entry name" value="Haloacid_Dehalogenase"/>
    <property type="match status" value="1"/>
</dbReference>
<name>A0A7W9ZER8_NOVIT</name>
<dbReference type="PANTHER" id="PTHR43481">
    <property type="entry name" value="FRUCTOSE-1-PHOSPHATE PHOSPHATASE"/>
    <property type="match status" value="1"/>
</dbReference>
<dbReference type="RefSeq" id="WP_184261426.1">
    <property type="nucleotide sequence ID" value="NZ_JACIIX010000002.1"/>
</dbReference>
<evidence type="ECO:0000313" key="1">
    <source>
        <dbReference type="EMBL" id="MBB6209262.1"/>
    </source>
</evidence>
<sequence length="219" mass="23929">MTPSPGLLLDFDGTLADSISGLRQAYQSFVTDHGGTPSDAEFETLNGSSLREIVARLALAHTITGPQTDLLTDYRTRIQSASGFYQPAYGAEALLQAAQDTGYRIVIVTSGWRQHVRAWLKQNGLLHYFEGIIGAEDVTATKPAPQPYLRALSAFKFSPETSLAVEDSRNGVTAAVSAGLRTYIIGQSSLDRQIEKSPLFKGRLNRLYDLREILLNGHT</sequence>
<dbReference type="InterPro" id="IPR023214">
    <property type="entry name" value="HAD_sf"/>
</dbReference>
<dbReference type="SFLD" id="SFLDG01129">
    <property type="entry name" value="C1.5:_HAD__Beta-PGM__Phosphata"/>
    <property type="match status" value="1"/>
</dbReference>
<dbReference type="InterPro" id="IPR041492">
    <property type="entry name" value="HAD_2"/>
</dbReference>
<comment type="caution">
    <text evidence="1">The sequence shown here is derived from an EMBL/GenBank/DDBJ whole genome shotgun (WGS) entry which is preliminary data.</text>
</comment>
<reference evidence="1 2" key="1">
    <citation type="submission" date="2020-08" db="EMBL/GenBank/DDBJ databases">
        <title>Genomic Encyclopedia of Type Strains, Phase IV (KMG-IV): sequencing the most valuable type-strain genomes for metagenomic binning, comparative biology and taxonomic classification.</title>
        <authorList>
            <person name="Goeker M."/>
        </authorList>
    </citation>
    <scope>NUCLEOTIDE SEQUENCE [LARGE SCALE GENOMIC DNA]</scope>
    <source>
        <strain evidence="1 2">DSM 11590</strain>
    </source>
</reference>
<dbReference type="InterPro" id="IPR051806">
    <property type="entry name" value="HAD-like_SPP"/>
</dbReference>
<dbReference type="GO" id="GO:0050308">
    <property type="term" value="F:sugar-phosphatase activity"/>
    <property type="evidence" value="ECO:0007669"/>
    <property type="project" value="TreeGrafter"/>
</dbReference>
<dbReference type="Pfam" id="PF13419">
    <property type="entry name" value="HAD_2"/>
    <property type="match status" value="1"/>
</dbReference>
<dbReference type="PANTHER" id="PTHR43481:SF4">
    <property type="entry name" value="GLYCEROL-1-PHOSPHATE PHOSPHOHYDROLASE 1-RELATED"/>
    <property type="match status" value="1"/>
</dbReference>
<proteinExistence type="predicted"/>
<keyword evidence="1" id="KW-0378">Hydrolase</keyword>
<dbReference type="Gene3D" id="3.40.50.1000">
    <property type="entry name" value="HAD superfamily/HAD-like"/>
    <property type="match status" value="1"/>
</dbReference>